<dbReference type="Proteomes" id="UP000820818">
    <property type="component" value="Linkage Group LG2"/>
</dbReference>
<dbReference type="GO" id="GO:0043025">
    <property type="term" value="C:neuronal cell body"/>
    <property type="evidence" value="ECO:0007669"/>
    <property type="project" value="TreeGrafter"/>
</dbReference>
<reference evidence="8 9" key="1">
    <citation type="submission" date="2022-05" db="EMBL/GenBank/DDBJ databases">
        <title>A multi-omics perspective on studying reproductive biology in Daphnia sinensis.</title>
        <authorList>
            <person name="Jia J."/>
        </authorList>
    </citation>
    <scope>NUCLEOTIDE SEQUENCE [LARGE SCALE GENOMIC DNA]</scope>
    <source>
        <strain evidence="8 9">WSL</strain>
    </source>
</reference>
<dbReference type="GO" id="GO:0030425">
    <property type="term" value="C:dendrite"/>
    <property type="evidence" value="ECO:0007669"/>
    <property type="project" value="TreeGrafter"/>
</dbReference>
<comment type="caution">
    <text evidence="8">The sequence shown here is derived from an EMBL/GenBank/DDBJ whole genome shotgun (WGS) entry which is preliminary data.</text>
</comment>
<dbReference type="GO" id="GO:0007635">
    <property type="term" value="P:chemosensory behavior"/>
    <property type="evidence" value="ECO:0007669"/>
    <property type="project" value="TreeGrafter"/>
</dbReference>
<evidence type="ECO:0000313" key="8">
    <source>
        <dbReference type="EMBL" id="KAI9562831.1"/>
    </source>
</evidence>
<feature type="transmembrane region" description="Helical" evidence="7">
    <location>
        <begin position="117"/>
        <end position="138"/>
    </location>
</feature>
<feature type="transmembrane region" description="Helical" evidence="7">
    <location>
        <begin position="187"/>
        <end position="206"/>
    </location>
</feature>
<dbReference type="GO" id="GO:0050909">
    <property type="term" value="P:sensory perception of taste"/>
    <property type="evidence" value="ECO:0007669"/>
    <property type="project" value="InterPro"/>
</dbReference>
<proteinExistence type="predicted"/>
<feature type="transmembrane region" description="Helical" evidence="7">
    <location>
        <begin position="31"/>
        <end position="52"/>
    </location>
</feature>
<gene>
    <name evidence="8" type="ORF">GHT06_010286</name>
</gene>
<dbReference type="GO" id="GO:0008049">
    <property type="term" value="P:male courtship behavior"/>
    <property type="evidence" value="ECO:0007669"/>
    <property type="project" value="TreeGrafter"/>
</dbReference>
<keyword evidence="9" id="KW-1185">Reference proteome</keyword>
<organism evidence="8 9">
    <name type="scientific">Daphnia sinensis</name>
    <dbReference type="NCBI Taxonomy" id="1820382"/>
    <lineage>
        <taxon>Eukaryota</taxon>
        <taxon>Metazoa</taxon>
        <taxon>Ecdysozoa</taxon>
        <taxon>Arthropoda</taxon>
        <taxon>Crustacea</taxon>
        <taxon>Branchiopoda</taxon>
        <taxon>Diplostraca</taxon>
        <taxon>Cladocera</taxon>
        <taxon>Anomopoda</taxon>
        <taxon>Daphniidae</taxon>
        <taxon>Daphnia</taxon>
        <taxon>Daphnia similis group</taxon>
    </lineage>
</organism>
<dbReference type="EMBL" id="WJBH02000002">
    <property type="protein sequence ID" value="KAI9562831.1"/>
    <property type="molecule type" value="Genomic_DNA"/>
</dbReference>
<dbReference type="Pfam" id="PF08395">
    <property type="entry name" value="7tm_7"/>
    <property type="match status" value="1"/>
</dbReference>
<dbReference type="AlphaFoldDB" id="A0AAD5PWU1"/>
<comment type="subcellular location">
    <subcellularLocation>
        <location evidence="1">Cell membrane</location>
        <topology evidence="1">Multi-pass membrane protein</topology>
    </subcellularLocation>
</comment>
<evidence type="ECO:0000256" key="1">
    <source>
        <dbReference type="ARBA" id="ARBA00004651"/>
    </source>
</evidence>
<sequence length="320" mass="36265">MQASLNPPQGLILVFNTETATLNWIIDFINYGIHAIGTHVILLTAMRPLDLLKSFNRMKLVLAANNYNGVRRISSLGIVYIILVVSGILFLVTDYHLRRRTSFNHHLFVTFISTLSAIYPMTALLLFVVHCYASSLAFELIQMEIERREVQLFNSQHEDVGLFVFAVKQRYFLACDTVDNINYSFGWILLLSTTFYFVAIINSSFYLFGMEVKTATDIAFLLFALVHLILMCSIADHVSNKAGDVIRQLLKFKCADKPFAGNQIEMEFLVTQMAQTIPQISANGYFNVGKKLLPQVVGAALTYFFILCEFKASEQRLPPN</sequence>
<keyword evidence="5 7" id="KW-0472">Membrane</keyword>
<evidence type="ECO:0000256" key="6">
    <source>
        <dbReference type="ARBA" id="ARBA00023170"/>
    </source>
</evidence>
<keyword evidence="4 7" id="KW-1133">Transmembrane helix</keyword>
<accession>A0AAD5PWU1</accession>
<feature type="transmembrane region" description="Helical" evidence="7">
    <location>
        <begin position="218"/>
        <end position="238"/>
    </location>
</feature>
<dbReference type="GO" id="GO:0030424">
    <property type="term" value="C:axon"/>
    <property type="evidence" value="ECO:0007669"/>
    <property type="project" value="TreeGrafter"/>
</dbReference>
<evidence type="ECO:0000313" key="9">
    <source>
        <dbReference type="Proteomes" id="UP000820818"/>
    </source>
</evidence>
<evidence type="ECO:0000256" key="4">
    <source>
        <dbReference type="ARBA" id="ARBA00022989"/>
    </source>
</evidence>
<evidence type="ECO:0000256" key="3">
    <source>
        <dbReference type="ARBA" id="ARBA00022692"/>
    </source>
</evidence>
<feature type="transmembrane region" description="Helical" evidence="7">
    <location>
        <begin position="73"/>
        <end position="97"/>
    </location>
</feature>
<evidence type="ECO:0008006" key="10">
    <source>
        <dbReference type="Google" id="ProtNLM"/>
    </source>
</evidence>
<evidence type="ECO:0000256" key="7">
    <source>
        <dbReference type="SAM" id="Phobius"/>
    </source>
</evidence>
<keyword evidence="6" id="KW-0675">Receptor</keyword>
<dbReference type="PANTHER" id="PTHR21143">
    <property type="entry name" value="INVERTEBRATE GUSTATORY RECEPTOR"/>
    <property type="match status" value="1"/>
</dbReference>
<protein>
    <recommendedName>
        <fullName evidence="10">Gustatory receptor</fullName>
    </recommendedName>
</protein>
<keyword evidence="2" id="KW-1003">Cell membrane</keyword>
<name>A0AAD5PWU1_9CRUS</name>
<keyword evidence="3 7" id="KW-0812">Transmembrane</keyword>
<dbReference type="InterPro" id="IPR013604">
    <property type="entry name" value="7TM_chemorcpt"/>
</dbReference>
<evidence type="ECO:0000256" key="2">
    <source>
        <dbReference type="ARBA" id="ARBA00022475"/>
    </source>
</evidence>
<dbReference type="GO" id="GO:0005886">
    <property type="term" value="C:plasma membrane"/>
    <property type="evidence" value="ECO:0007669"/>
    <property type="project" value="UniProtKB-SubCell"/>
</dbReference>
<dbReference type="PANTHER" id="PTHR21143:SF133">
    <property type="entry name" value="GUSTATORY AND PHEROMONE RECEPTOR 32A-RELATED"/>
    <property type="match status" value="1"/>
</dbReference>
<evidence type="ECO:0000256" key="5">
    <source>
        <dbReference type="ARBA" id="ARBA00023136"/>
    </source>
</evidence>